<dbReference type="InterPro" id="IPR050287">
    <property type="entry name" value="MTA/SAH_deaminase"/>
</dbReference>
<dbReference type="InterPro" id="IPR011059">
    <property type="entry name" value="Metal-dep_hydrolase_composite"/>
</dbReference>
<accession>A0A2G8R8W7</accession>
<sequence length="448" mass="47054">MKTNIACQIRNARIVCPETGYLSGQDIEIRAGRIAAIYPSGTQPTPDDADVLDARGALVLPGFVNTHNHSPLMIVRGMVEDIGFAPAYTPGVPQGHWLSQEETLALARLGVLEMLMTGATTIVDYYRCPAALAQAAEEIGLRAMVGGRVMDANTAELAEGRFVHDPKLADQTMTDAMNLIDTWEGRGDGRISTILAPHAPDTCSRDMLSRFADLAAQTGKQVHTHLAQSRMEVAQIQARDGMSPVELLEDTGLLNADLIAAHCIYLSDDDIARMGRAGVVVAHAPIGNAAFGAAAPIIALRDAGAAITLCTDTKSADMFEAMRCALIAARTREAQVTGNMALALSAREVFGWATSAGAKALRGHAATGTLAIGAPADLSILDADAPNLAPVIDGFGIVAHSGSGGNVRTVFCAGECLVRDGRPTRVDLSEVITTAQGVAERLWARAKG</sequence>
<feature type="domain" description="Amidohydrolase-related" evidence="3">
    <location>
        <begin position="58"/>
        <end position="415"/>
    </location>
</feature>
<protein>
    <recommendedName>
        <fullName evidence="3">Amidohydrolase-related domain-containing protein</fullName>
    </recommendedName>
</protein>
<dbReference type="GO" id="GO:0016810">
    <property type="term" value="F:hydrolase activity, acting on carbon-nitrogen (but not peptide) bonds"/>
    <property type="evidence" value="ECO:0007669"/>
    <property type="project" value="InterPro"/>
</dbReference>
<dbReference type="AlphaFoldDB" id="A0A2G8R8W7"/>
<evidence type="ECO:0000313" key="5">
    <source>
        <dbReference type="Proteomes" id="UP000231259"/>
    </source>
</evidence>
<name>A0A2G8R8W7_9RHOB</name>
<evidence type="ECO:0000256" key="2">
    <source>
        <dbReference type="ARBA" id="ARBA00022801"/>
    </source>
</evidence>
<dbReference type="Proteomes" id="UP000231259">
    <property type="component" value="Unassembled WGS sequence"/>
</dbReference>
<dbReference type="Pfam" id="PF01979">
    <property type="entry name" value="Amidohydro_1"/>
    <property type="match status" value="1"/>
</dbReference>
<proteinExistence type="inferred from homology"/>
<dbReference type="PANTHER" id="PTHR43794:SF11">
    <property type="entry name" value="AMIDOHYDROLASE-RELATED DOMAIN-CONTAINING PROTEIN"/>
    <property type="match status" value="1"/>
</dbReference>
<dbReference type="InterPro" id="IPR032466">
    <property type="entry name" value="Metal_Hydrolase"/>
</dbReference>
<dbReference type="SUPFAM" id="SSF51556">
    <property type="entry name" value="Metallo-dependent hydrolases"/>
    <property type="match status" value="1"/>
</dbReference>
<evidence type="ECO:0000259" key="3">
    <source>
        <dbReference type="Pfam" id="PF01979"/>
    </source>
</evidence>
<keyword evidence="5" id="KW-1185">Reference proteome</keyword>
<dbReference type="InterPro" id="IPR006680">
    <property type="entry name" value="Amidohydro-rel"/>
</dbReference>
<dbReference type="SUPFAM" id="SSF51338">
    <property type="entry name" value="Composite domain of metallo-dependent hydrolases"/>
    <property type="match status" value="1"/>
</dbReference>
<dbReference type="Gene3D" id="3.20.20.140">
    <property type="entry name" value="Metal-dependent hydrolases"/>
    <property type="match status" value="1"/>
</dbReference>
<organism evidence="4 5">
    <name type="scientific">Puniceibacterium antarcticum</name>
    <dbReference type="NCBI Taxonomy" id="1206336"/>
    <lineage>
        <taxon>Bacteria</taxon>
        <taxon>Pseudomonadati</taxon>
        <taxon>Pseudomonadota</taxon>
        <taxon>Alphaproteobacteria</taxon>
        <taxon>Rhodobacterales</taxon>
        <taxon>Paracoccaceae</taxon>
        <taxon>Puniceibacterium</taxon>
    </lineage>
</organism>
<dbReference type="EMBL" id="AWWI01000144">
    <property type="protein sequence ID" value="PIL17943.1"/>
    <property type="molecule type" value="Genomic_DNA"/>
</dbReference>
<comment type="similarity">
    <text evidence="1">Belongs to the metallo-dependent hydrolases superfamily. ATZ/TRZ family.</text>
</comment>
<evidence type="ECO:0000313" key="4">
    <source>
        <dbReference type="EMBL" id="PIL17943.1"/>
    </source>
</evidence>
<dbReference type="PANTHER" id="PTHR43794">
    <property type="entry name" value="AMINOHYDROLASE SSNA-RELATED"/>
    <property type="match status" value="1"/>
</dbReference>
<dbReference type="Gene3D" id="2.30.40.10">
    <property type="entry name" value="Urease, subunit C, domain 1"/>
    <property type="match status" value="1"/>
</dbReference>
<gene>
    <name evidence="4" type="ORF">P775_22345</name>
</gene>
<dbReference type="RefSeq" id="WP_245875799.1">
    <property type="nucleotide sequence ID" value="NZ_AWWI01000144.1"/>
</dbReference>
<reference evidence="4 5" key="1">
    <citation type="submission" date="2013-09" db="EMBL/GenBank/DDBJ databases">
        <title>Genome sequencing of Phaeobacter antarcticus sp. nov. SM1211.</title>
        <authorList>
            <person name="Zhang X.-Y."/>
            <person name="Liu C."/>
            <person name="Chen X.-L."/>
            <person name="Xie B.-B."/>
            <person name="Qin Q.-L."/>
            <person name="Rong J.-C."/>
            <person name="Zhang Y.-Z."/>
        </authorList>
    </citation>
    <scope>NUCLEOTIDE SEQUENCE [LARGE SCALE GENOMIC DNA]</scope>
    <source>
        <strain evidence="4 5">SM1211</strain>
    </source>
</reference>
<comment type="caution">
    <text evidence="4">The sequence shown here is derived from an EMBL/GenBank/DDBJ whole genome shotgun (WGS) entry which is preliminary data.</text>
</comment>
<evidence type="ECO:0000256" key="1">
    <source>
        <dbReference type="ARBA" id="ARBA00006745"/>
    </source>
</evidence>
<keyword evidence="2" id="KW-0378">Hydrolase</keyword>